<sequence>MVHQSQTSLLVTVKCANDKRSVVEISYPKHCTNQHYNNDRYLNDFPKVTVDNENKKGMFQPKSTYYNSNITQQYNNDNNNNKNKRRSNYYRKNSWQNTNNGSMYTNNLNKISSLKPVPLMDIKENIIPTDYYVPYYRHKFDNFQQLNKSKSKYNNKNQSNQTTSFHTRHVLTDLDWDYYDFEQDLLMPV</sequence>
<evidence type="ECO:0000313" key="2">
    <source>
        <dbReference type="EMBL" id="CAF0740590.1"/>
    </source>
</evidence>
<dbReference type="Proteomes" id="UP000681722">
    <property type="component" value="Unassembled WGS sequence"/>
</dbReference>
<dbReference type="EMBL" id="CAJOBC010000016">
    <property type="protein sequence ID" value="CAF3518853.1"/>
    <property type="molecule type" value="Genomic_DNA"/>
</dbReference>
<keyword evidence="5" id="KW-1185">Reference proteome</keyword>
<reference evidence="2" key="1">
    <citation type="submission" date="2021-02" db="EMBL/GenBank/DDBJ databases">
        <authorList>
            <person name="Nowell W R."/>
        </authorList>
    </citation>
    <scope>NUCLEOTIDE SEQUENCE</scope>
</reference>
<name>A0A813NJK1_9BILA</name>
<proteinExistence type="predicted"/>
<dbReference type="EMBL" id="CAJOBA010000037">
    <property type="protein sequence ID" value="CAF3497291.1"/>
    <property type="molecule type" value="Genomic_DNA"/>
</dbReference>
<dbReference type="Proteomes" id="UP000682733">
    <property type="component" value="Unassembled WGS sequence"/>
</dbReference>
<evidence type="ECO:0000313" key="4">
    <source>
        <dbReference type="EMBL" id="CAF3518853.1"/>
    </source>
</evidence>
<dbReference type="AlphaFoldDB" id="A0A813NJK1"/>
<dbReference type="EMBL" id="CAJNOK010000037">
    <property type="protein sequence ID" value="CAF0724443.1"/>
    <property type="molecule type" value="Genomic_DNA"/>
</dbReference>
<accession>A0A813NJK1</accession>
<dbReference type="Proteomes" id="UP000677228">
    <property type="component" value="Unassembled WGS sequence"/>
</dbReference>
<evidence type="ECO:0000313" key="3">
    <source>
        <dbReference type="EMBL" id="CAF3497291.1"/>
    </source>
</evidence>
<dbReference type="Proteomes" id="UP000663829">
    <property type="component" value="Unassembled WGS sequence"/>
</dbReference>
<comment type="caution">
    <text evidence="2">The sequence shown here is derived from an EMBL/GenBank/DDBJ whole genome shotgun (WGS) entry which is preliminary data.</text>
</comment>
<evidence type="ECO:0000313" key="5">
    <source>
        <dbReference type="Proteomes" id="UP000663829"/>
    </source>
</evidence>
<organism evidence="2 5">
    <name type="scientific">Didymodactylos carnosus</name>
    <dbReference type="NCBI Taxonomy" id="1234261"/>
    <lineage>
        <taxon>Eukaryota</taxon>
        <taxon>Metazoa</taxon>
        <taxon>Spiralia</taxon>
        <taxon>Gnathifera</taxon>
        <taxon>Rotifera</taxon>
        <taxon>Eurotatoria</taxon>
        <taxon>Bdelloidea</taxon>
        <taxon>Philodinida</taxon>
        <taxon>Philodinidae</taxon>
        <taxon>Didymodactylos</taxon>
    </lineage>
</organism>
<gene>
    <name evidence="2" type="ORF">GPM918_LOCUS241</name>
    <name evidence="1" type="ORF">OVA965_LOCUS315</name>
    <name evidence="4" type="ORF">SRO942_LOCUS242</name>
    <name evidence="3" type="ORF">TMI583_LOCUS315</name>
</gene>
<evidence type="ECO:0000313" key="1">
    <source>
        <dbReference type="EMBL" id="CAF0724443.1"/>
    </source>
</evidence>
<protein>
    <submittedName>
        <fullName evidence="2">Uncharacterized protein</fullName>
    </submittedName>
</protein>
<dbReference type="EMBL" id="CAJNOQ010000016">
    <property type="protein sequence ID" value="CAF0740590.1"/>
    <property type="molecule type" value="Genomic_DNA"/>
</dbReference>